<dbReference type="InterPro" id="IPR052971">
    <property type="entry name" value="TRP_calcium_channel"/>
</dbReference>
<dbReference type="FunCoup" id="A0A0D2BCE7">
    <property type="interactions" value="18"/>
</dbReference>
<dbReference type="PANTHER" id="PTHR35859:SF5">
    <property type="entry name" value="ION TRANSPORT DOMAIN-CONTAINING PROTEIN"/>
    <property type="match status" value="1"/>
</dbReference>
<feature type="transmembrane region" description="Helical" evidence="2">
    <location>
        <begin position="228"/>
        <end position="248"/>
    </location>
</feature>
<evidence type="ECO:0000259" key="3">
    <source>
        <dbReference type="Pfam" id="PF23190"/>
    </source>
</evidence>
<name>A0A0D2BCE7_9PEZI</name>
<dbReference type="VEuPathDB" id="FungiDB:PV09_00910"/>
<dbReference type="HOGENOM" id="CLU_014123_0_0_1"/>
<dbReference type="InParanoid" id="A0A0D2BCE7"/>
<evidence type="ECO:0000256" key="2">
    <source>
        <dbReference type="SAM" id="Phobius"/>
    </source>
</evidence>
<feature type="domain" description="Calcium channel YVC1-like C-terminal transmembrane" evidence="4">
    <location>
        <begin position="240"/>
        <end position="529"/>
    </location>
</feature>
<feature type="transmembrane region" description="Helical" evidence="2">
    <location>
        <begin position="484"/>
        <end position="504"/>
    </location>
</feature>
<evidence type="ECO:0000313" key="6">
    <source>
        <dbReference type="Proteomes" id="UP000053259"/>
    </source>
</evidence>
<dbReference type="STRING" id="253628.A0A0D2BCE7"/>
<keyword evidence="2" id="KW-0472">Membrane</keyword>
<evidence type="ECO:0000256" key="1">
    <source>
        <dbReference type="SAM" id="Coils"/>
    </source>
</evidence>
<dbReference type="EMBL" id="KN847530">
    <property type="protein sequence ID" value="KIW09014.1"/>
    <property type="molecule type" value="Genomic_DNA"/>
</dbReference>
<dbReference type="PANTHER" id="PTHR35859">
    <property type="entry name" value="NONSELECTIVE CATION CHANNEL PROTEIN"/>
    <property type="match status" value="1"/>
</dbReference>
<dbReference type="Proteomes" id="UP000053259">
    <property type="component" value="Unassembled WGS sequence"/>
</dbReference>
<dbReference type="InterPro" id="IPR056337">
    <property type="entry name" value="LHD_YVC1"/>
</dbReference>
<organism evidence="5 6">
    <name type="scientific">Verruconis gallopava</name>
    <dbReference type="NCBI Taxonomy" id="253628"/>
    <lineage>
        <taxon>Eukaryota</taxon>
        <taxon>Fungi</taxon>
        <taxon>Dikarya</taxon>
        <taxon>Ascomycota</taxon>
        <taxon>Pezizomycotina</taxon>
        <taxon>Dothideomycetes</taxon>
        <taxon>Pleosporomycetidae</taxon>
        <taxon>Venturiales</taxon>
        <taxon>Sympoventuriaceae</taxon>
        <taxon>Verruconis</taxon>
    </lineage>
</organism>
<feature type="transmembrane region" description="Helical" evidence="2">
    <location>
        <begin position="429"/>
        <end position="450"/>
    </location>
</feature>
<keyword evidence="2" id="KW-0812">Transmembrane</keyword>
<reference evidence="5 6" key="1">
    <citation type="submission" date="2015-01" db="EMBL/GenBank/DDBJ databases">
        <title>The Genome Sequence of Ochroconis gallopava CBS43764.</title>
        <authorList>
            <consortium name="The Broad Institute Genomics Platform"/>
            <person name="Cuomo C."/>
            <person name="de Hoog S."/>
            <person name="Gorbushina A."/>
            <person name="Stielow B."/>
            <person name="Teixiera M."/>
            <person name="Abouelleil A."/>
            <person name="Chapman S.B."/>
            <person name="Priest M."/>
            <person name="Young S.K."/>
            <person name="Wortman J."/>
            <person name="Nusbaum C."/>
            <person name="Birren B."/>
        </authorList>
    </citation>
    <scope>NUCLEOTIDE SEQUENCE [LARGE SCALE GENOMIC DNA]</scope>
    <source>
        <strain evidence="5 6">CBS 43764</strain>
    </source>
</reference>
<dbReference type="Pfam" id="PF23190">
    <property type="entry name" value="LHD_TRPY1"/>
    <property type="match status" value="1"/>
</dbReference>
<feature type="transmembrane region" description="Helical" evidence="2">
    <location>
        <begin position="328"/>
        <end position="348"/>
    </location>
</feature>
<accession>A0A0D2BCE7</accession>
<keyword evidence="6" id="KW-1185">Reference proteome</keyword>
<gene>
    <name evidence="5" type="ORF">PV09_00910</name>
</gene>
<keyword evidence="1" id="KW-0175">Coiled coil</keyword>
<dbReference type="OrthoDB" id="301415at2759"/>
<protein>
    <submittedName>
        <fullName evidence="5">Uncharacterized protein</fullName>
    </submittedName>
</protein>
<dbReference type="InterPro" id="IPR056336">
    <property type="entry name" value="YVC1_C"/>
</dbReference>
<sequence>MVDWHRVFFGSEGSRRDELESLLPRSRNDLPPSAFPAKEVMRVALRLKHQIEEVIPCELEEARVTTAHSSIITPAVVKCAREAGGKEYRSCVVFCLLICKRWFKRMARLELWDAEMHNVRAVACEVIGKAIIEQEEDMDYLLQDVLLKRYSIIVDGEATTPANVVEKAVDLHALRVIGSSGYQKCISYLWKGWLVQDDEDPSTFVAYTKRANTNYWSHFDPDRMRVPLYQNVVQIAISIVYLALYTGVVNTVNPSGDLDVVEGLLYIFTLGFVCDELSKLWKVGRYYVGFWNVFNSTLYALLVVSFVLRMVALAHPLDSDGRGRFNELSYNFLAVTAPMFWGRLLLYLDTARFFGTMLVVLKVMMRESAIFFILLFVIGVGFLQAFIGLDQVDNNLTATGFVVKEMINALMGSPEFDGFDNFGHPFGLVLYYIYCFVIMVVLLNILIALYNSAYEDITDNADDEYMALFAQKTMQFVRAPDENVFIPPFNLIEMFFLILPLEWWLSEKTYSRINDYVMGVIYSPLLLVTAAMETRSAHRVRVNKRRGVEEDDDDEVIEEWEQDQVQDLCDFESDGWGKKVEDSKPNVEIDMATSECRRLRAEVNELKDMIKLLLKEKGRDGEVNGQ</sequence>
<keyword evidence="2" id="KW-1133">Transmembrane helix</keyword>
<dbReference type="Pfam" id="PF23317">
    <property type="entry name" value="YVC1_C"/>
    <property type="match status" value="1"/>
</dbReference>
<feature type="transmembrane region" description="Helical" evidence="2">
    <location>
        <begin position="290"/>
        <end position="308"/>
    </location>
</feature>
<dbReference type="GeneID" id="27308883"/>
<feature type="transmembrane region" description="Helical" evidence="2">
    <location>
        <begin position="369"/>
        <end position="387"/>
    </location>
</feature>
<feature type="coiled-coil region" evidence="1">
    <location>
        <begin position="589"/>
        <end position="616"/>
    </location>
</feature>
<evidence type="ECO:0000313" key="5">
    <source>
        <dbReference type="EMBL" id="KIW09014.1"/>
    </source>
</evidence>
<proteinExistence type="predicted"/>
<evidence type="ECO:0000259" key="4">
    <source>
        <dbReference type="Pfam" id="PF23317"/>
    </source>
</evidence>
<dbReference type="RefSeq" id="XP_016218883.1">
    <property type="nucleotide sequence ID" value="XM_016353730.1"/>
</dbReference>
<dbReference type="AlphaFoldDB" id="A0A0D2BCE7"/>
<feature type="domain" description="YVC1 N-terminal linker helical" evidence="3">
    <location>
        <begin position="40"/>
        <end position="219"/>
    </location>
</feature>
<feature type="transmembrane region" description="Helical" evidence="2">
    <location>
        <begin position="516"/>
        <end position="534"/>
    </location>
</feature>